<dbReference type="Gene3D" id="3.40.50.300">
    <property type="entry name" value="P-loop containing nucleotide triphosphate hydrolases"/>
    <property type="match status" value="1"/>
</dbReference>
<sequence length="468" mass="53276">MQFNELLATGNYAFGLYGGAIRGGKTFNVLHFCVAFALSYARSRWYICRQTFEALNNTCIPLARNLPIFQDNARENMSQHEWTFKNKSIIKFYAPNIQAKGGSTLGVNGIEPNGIFIDEMDVSFAEFNALAARVGAWQNAEHGYNPVTGIYGPPPAIFAGTSNPQNGFIKDMIYDPWKNGTLPKKYFYIPATIEDNVNLDKGYVDGLKLRLTKREYEEKVLGNWDFVSKVNDAFFYNFEHEFHIKKVEINFDLPMLISFDNNVHPYISVSFWQIDKNKKEIKQVHELPCKEPKNTVIKAAEAVADWLLSIGWTDGVVVCGDSSSKSANTIDENKQSFADLFLKNISIKGFHVLNKISTHNPSVSATGDFCNALYENWDGWQIAVNENCKESILDYSVVQRAKDGTMEKKRGKNENGISFELNGHFSDSKRYLIYSQMFDEFRLWTQRFDDTRGVAVDPEIYAIFANNY</sequence>
<reference evidence="1" key="1">
    <citation type="submission" date="2020-04" db="EMBL/GenBank/DDBJ databases">
        <authorList>
            <person name="Chiriac C."/>
            <person name="Salcher M."/>
            <person name="Ghai R."/>
            <person name="Kavagutti S V."/>
        </authorList>
    </citation>
    <scope>NUCLEOTIDE SEQUENCE</scope>
</reference>
<dbReference type="InterPro" id="IPR027417">
    <property type="entry name" value="P-loop_NTPase"/>
</dbReference>
<protein>
    <submittedName>
        <fullName evidence="1">Terminase-like family</fullName>
    </submittedName>
</protein>
<proteinExistence type="predicted"/>
<name>A0A6J5N0W6_9CAUD</name>
<dbReference type="EMBL" id="LR796584">
    <property type="protein sequence ID" value="CAB4152388.1"/>
    <property type="molecule type" value="Genomic_DNA"/>
</dbReference>
<evidence type="ECO:0000313" key="1">
    <source>
        <dbReference type="EMBL" id="CAB4152388.1"/>
    </source>
</evidence>
<organism evidence="1">
    <name type="scientific">uncultured Caudovirales phage</name>
    <dbReference type="NCBI Taxonomy" id="2100421"/>
    <lineage>
        <taxon>Viruses</taxon>
        <taxon>Duplodnaviria</taxon>
        <taxon>Heunggongvirae</taxon>
        <taxon>Uroviricota</taxon>
        <taxon>Caudoviricetes</taxon>
        <taxon>Peduoviridae</taxon>
        <taxon>Maltschvirus</taxon>
        <taxon>Maltschvirus maltsch</taxon>
    </lineage>
</organism>
<dbReference type="Gene3D" id="3.30.420.280">
    <property type="match status" value="1"/>
</dbReference>
<accession>A0A6J5N0W6</accession>
<gene>
    <name evidence="1" type="ORF">UFOVP615_9</name>
</gene>